<dbReference type="Gene3D" id="1.20.120.1810">
    <property type="match status" value="1"/>
</dbReference>
<evidence type="ECO:0000313" key="8">
    <source>
        <dbReference type="EMBL" id="PCK24294.1"/>
    </source>
</evidence>
<dbReference type="InterPro" id="IPR014284">
    <property type="entry name" value="RNA_pol_sigma-70_dom"/>
</dbReference>
<evidence type="ECO:0000313" key="9">
    <source>
        <dbReference type="Proteomes" id="UP000230886"/>
    </source>
</evidence>
<feature type="domain" description="RNA polymerase sigma-70 region 4" evidence="7">
    <location>
        <begin position="201"/>
        <end position="249"/>
    </location>
</feature>
<evidence type="ECO:0000259" key="6">
    <source>
        <dbReference type="Pfam" id="PF04542"/>
    </source>
</evidence>
<dbReference type="InterPro" id="IPR014322">
    <property type="entry name" value="RNA_pol_sigma-B/F/G"/>
</dbReference>
<dbReference type="PANTHER" id="PTHR30385">
    <property type="entry name" value="SIGMA FACTOR F FLAGELLAR"/>
    <property type="match status" value="1"/>
</dbReference>
<feature type="domain" description="RNA polymerase sigma-70 region 2" evidence="6">
    <location>
        <begin position="38"/>
        <end position="106"/>
    </location>
</feature>
<reference evidence="8 9" key="1">
    <citation type="submission" date="2017-07" db="EMBL/GenBank/DDBJ databases">
        <title>Draft sequence of Rhodococcus enclensis 23b-28.</title>
        <authorList>
            <person name="Besaury L."/>
            <person name="Sancelme M."/>
            <person name="Amato P."/>
            <person name="Lallement A."/>
            <person name="Delort A.-M."/>
        </authorList>
    </citation>
    <scope>NUCLEOTIDE SEQUENCE [LARGE SCALE GENOMIC DNA]</scope>
    <source>
        <strain evidence="8 9">23b-28</strain>
    </source>
</reference>
<dbReference type="GO" id="GO:0003677">
    <property type="term" value="F:DNA binding"/>
    <property type="evidence" value="ECO:0007669"/>
    <property type="project" value="UniProtKB-KW"/>
</dbReference>
<dbReference type="InterPro" id="IPR007627">
    <property type="entry name" value="RNA_pol_sigma70_r2"/>
</dbReference>
<dbReference type="RefSeq" id="WP_024488129.1">
    <property type="nucleotide sequence ID" value="NZ_NOVD01000033.1"/>
</dbReference>
<dbReference type="InterPro" id="IPR013324">
    <property type="entry name" value="RNA_pol_sigma_r3/r4-like"/>
</dbReference>
<organism evidence="8 9">
    <name type="scientific">Rhodococcus qingshengii</name>
    <dbReference type="NCBI Taxonomy" id="334542"/>
    <lineage>
        <taxon>Bacteria</taxon>
        <taxon>Bacillati</taxon>
        <taxon>Actinomycetota</taxon>
        <taxon>Actinomycetes</taxon>
        <taxon>Mycobacteriales</taxon>
        <taxon>Nocardiaceae</taxon>
        <taxon>Rhodococcus</taxon>
        <taxon>Rhodococcus erythropolis group</taxon>
    </lineage>
</organism>
<dbReference type="CDD" id="cd06171">
    <property type="entry name" value="Sigma70_r4"/>
    <property type="match status" value="1"/>
</dbReference>
<proteinExistence type="predicted"/>
<dbReference type="PRINTS" id="PR00046">
    <property type="entry name" value="SIGMA70FCT"/>
</dbReference>
<evidence type="ECO:0000256" key="3">
    <source>
        <dbReference type="ARBA" id="ARBA00023125"/>
    </source>
</evidence>
<gene>
    <name evidence="8" type="ORF">CHR55_26830</name>
</gene>
<feature type="domain" description="RNA polymerase sigma-70 region 3" evidence="5">
    <location>
        <begin position="120"/>
        <end position="176"/>
    </location>
</feature>
<dbReference type="SUPFAM" id="SSF88946">
    <property type="entry name" value="Sigma2 domain of RNA polymerase sigma factors"/>
    <property type="match status" value="1"/>
</dbReference>
<dbReference type="InterPro" id="IPR000943">
    <property type="entry name" value="RNA_pol_sigma70"/>
</dbReference>
<dbReference type="Pfam" id="PF04545">
    <property type="entry name" value="Sigma70_r4"/>
    <property type="match status" value="1"/>
</dbReference>
<dbReference type="AlphaFoldDB" id="A0A2A5J3W0"/>
<dbReference type="NCBIfam" id="TIGR02937">
    <property type="entry name" value="sigma70-ECF"/>
    <property type="match status" value="1"/>
</dbReference>
<evidence type="ECO:0000256" key="2">
    <source>
        <dbReference type="ARBA" id="ARBA00023082"/>
    </source>
</evidence>
<dbReference type="NCBIfam" id="TIGR02980">
    <property type="entry name" value="SigBFG"/>
    <property type="match status" value="1"/>
</dbReference>
<keyword evidence="3" id="KW-0238">DNA-binding</keyword>
<evidence type="ECO:0000256" key="4">
    <source>
        <dbReference type="ARBA" id="ARBA00023163"/>
    </source>
</evidence>
<keyword evidence="4" id="KW-0804">Transcription</keyword>
<dbReference type="Pfam" id="PF04539">
    <property type="entry name" value="Sigma70_r3"/>
    <property type="match status" value="1"/>
</dbReference>
<dbReference type="Pfam" id="PF04542">
    <property type="entry name" value="Sigma70_r2"/>
    <property type="match status" value="1"/>
</dbReference>
<dbReference type="Gene3D" id="1.10.10.10">
    <property type="entry name" value="Winged helix-like DNA-binding domain superfamily/Winged helix DNA-binding domain"/>
    <property type="match status" value="2"/>
</dbReference>
<dbReference type="Proteomes" id="UP000230886">
    <property type="component" value="Unassembled WGS sequence"/>
</dbReference>
<name>A0A2A5J3W0_RHOSG</name>
<dbReference type="InterPro" id="IPR013325">
    <property type="entry name" value="RNA_pol_sigma_r2"/>
</dbReference>
<keyword evidence="1" id="KW-0805">Transcription regulation</keyword>
<dbReference type="InterPro" id="IPR007630">
    <property type="entry name" value="RNA_pol_sigma70_r4"/>
</dbReference>
<dbReference type="InterPro" id="IPR036388">
    <property type="entry name" value="WH-like_DNA-bd_sf"/>
</dbReference>
<sequence length="263" mass="28998">MSTHTRDADYTHLAALFEQMASIPNDDEHRERLRTQIIESCLPLTRNIASRYRGRGQAHEDLVQAASVGLVSAVNRFDLAKGKDFLAFAIPTMVGEVRKHFRDRGWDVRVPRSLQENYLALNKARSSLTQALGREPTVPELAKELEVEPAEIAEIVAAGDSYHAASLDAATVNDGRTIADTLGDFDSALEGIDNQQTLRPALLALPQRERTIVLYRFFGELTQAEIAEKVGLSQMHVSRLLAQSLKALRRTQSLAALEAAVAA</sequence>
<evidence type="ECO:0000259" key="7">
    <source>
        <dbReference type="Pfam" id="PF04545"/>
    </source>
</evidence>
<protein>
    <submittedName>
        <fullName evidence="8">SigB/SigF/SigG family RNA polymerase sigma factor</fullName>
    </submittedName>
</protein>
<comment type="caution">
    <text evidence="8">The sequence shown here is derived from an EMBL/GenBank/DDBJ whole genome shotgun (WGS) entry which is preliminary data.</text>
</comment>
<dbReference type="InterPro" id="IPR007624">
    <property type="entry name" value="RNA_pol_sigma70_r3"/>
</dbReference>
<dbReference type="GO" id="GO:0016987">
    <property type="term" value="F:sigma factor activity"/>
    <property type="evidence" value="ECO:0007669"/>
    <property type="project" value="UniProtKB-KW"/>
</dbReference>
<evidence type="ECO:0000256" key="1">
    <source>
        <dbReference type="ARBA" id="ARBA00023015"/>
    </source>
</evidence>
<accession>A0A2A5J3W0</accession>
<dbReference type="GO" id="GO:0006352">
    <property type="term" value="P:DNA-templated transcription initiation"/>
    <property type="evidence" value="ECO:0007669"/>
    <property type="project" value="InterPro"/>
</dbReference>
<keyword evidence="2" id="KW-0731">Sigma factor</keyword>
<dbReference type="PANTHER" id="PTHR30385:SF4">
    <property type="entry name" value="RNA POLYMERASE SIGMA-E FACTOR"/>
    <property type="match status" value="1"/>
</dbReference>
<dbReference type="EMBL" id="NOVD01000033">
    <property type="protein sequence ID" value="PCK24294.1"/>
    <property type="molecule type" value="Genomic_DNA"/>
</dbReference>
<evidence type="ECO:0000259" key="5">
    <source>
        <dbReference type="Pfam" id="PF04539"/>
    </source>
</evidence>
<dbReference type="SUPFAM" id="SSF88659">
    <property type="entry name" value="Sigma3 and sigma4 domains of RNA polymerase sigma factors"/>
    <property type="match status" value="2"/>
</dbReference>